<dbReference type="Proteomes" id="UP000298416">
    <property type="component" value="Unassembled WGS sequence"/>
</dbReference>
<name>A0A8X8W840_SALSN</name>
<feature type="region of interest" description="Disordered" evidence="7">
    <location>
        <begin position="802"/>
        <end position="838"/>
    </location>
</feature>
<feature type="region of interest" description="Disordered" evidence="7">
    <location>
        <begin position="1130"/>
        <end position="1158"/>
    </location>
</feature>
<dbReference type="SMART" id="SM00575">
    <property type="entry name" value="ZnF_PMZ"/>
    <property type="match status" value="1"/>
</dbReference>
<evidence type="ECO:0000256" key="6">
    <source>
        <dbReference type="SAM" id="Coils"/>
    </source>
</evidence>
<keyword evidence="4" id="KW-0862">Zinc</keyword>
<feature type="compositionally biased region" description="Basic and acidic residues" evidence="7">
    <location>
        <begin position="804"/>
        <end position="819"/>
    </location>
</feature>
<feature type="region of interest" description="Disordered" evidence="7">
    <location>
        <begin position="727"/>
        <end position="776"/>
    </location>
</feature>
<dbReference type="InterPro" id="IPR011011">
    <property type="entry name" value="Znf_FYVE_PHD"/>
</dbReference>
<dbReference type="PROSITE" id="PS50090">
    <property type="entry name" value="MYB_LIKE"/>
    <property type="match status" value="1"/>
</dbReference>
<feature type="domain" description="SWIM-type" evidence="9">
    <location>
        <begin position="344"/>
        <end position="380"/>
    </location>
</feature>
<dbReference type="PANTHER" id="PTHR31669:SF240">
    <property type="entry name" value="PROTEIN FAR1-RELATED SEQUENCE 9"/>
    <property type="match status" value="1"/>
</dbReference>
<evidence type="ECO:0000313" key="10">
    <source>
        <dbReference type="EMBL" id="KAG6390023.1"/>
    </source>
</evidence>
<dbReference type="CDD" id="cd11660">
    <property type="entry name" value="SANT_TRF"/>
    <property type="match status" value="1"/>
</dbReference>
<dbReference type="PANTHER" id="PTHR31669">
    <property type="entry name" value="PROTEIN FAR1-RELATED SEQUENCE 10-RELATED"/>
    <property type="match status" value="1"/>
</dbReference>
<keyword evidence="6" id="KW-0175">Coiled coil</keyword>
<feature type="compositionally biased region" description="Basic and acidic residues" evidence="7">
    <location>
        <begin position="1130"/>
        <end position="1139"/>
    </location>
</feature>
<dbReference type="Pfam" id="PF04434">
    <property type="entry name" value="SWIM"/>
    <property type="match status" value="1"/>
</dbReference>
<dbReference type="InterPro" id="IPR001965">
    <property type="entry name" value="Znf_PHD"/>
</dbReference>
<dbReference type="PROSITE" id="PS50966">
    <property type="entry name" value="ZF_SWIM"/>
    <property type="match status" value="1"/>
</dbReference>
<evidence type="ECO:0000259" key="8">
    <source>
        <dbReference type="PROSITE" id="PS50090"/>
    </source>
</evidence>
<dbReference type="Gene3D" id="1.10.246.220">
    <property type="match status" value="1"/>
</dbReference>
<dbReference type="InterPro" id="IPR007527">
    <property type="entry name" value="Znf_SWIM"/>
</dbReference>
<proteinExistence type="inferred from homology"/>
<feature type="domain" description="Myb-like" evidence="8">
    <location>
        <begin position="1282"/>
        <end position="1342"/>
    </location>
</feature>
<evidence type="ECO:0008006" key="12">
    <source>
        <dbReference type="Google" id="ProtNLM"/>
    </source>
</evidence>
<dbReference type="Pfam" id="PF10551">
    <property type="entry name" value="MULE"/>
    <property type="match status" value="1"/>
</dbReference>
<dbReference type="InterPro" id="IPR009057">
    <property type="entry name" value="Homeodomain-like_sf"/>
</dbReference>
<keyword evidence="2" id="KW-0479">Metal-binding</keyword>
<dbReference type="SUPFAM" id="SSF57903">
    <property type="entry name" value="FYVE/PHD zinc finger"/>
    <property type="match status" value="1"/>
</dbReference>
<keyword evidence="11" id="KW-1185">Reference proteome</keyword>
<dbReference type="SUPFAM" id="SSF46689">
    <property type="entry name" value="Homeodomain-like"/>
    <property type="match status" value="1"/>
</dbReference>
<dbReference type="InterPro" id="IPR001005">
    <property type="entry name" value="SANT/Myb"/>
</dbReference>
<organism evidence="10">
    <name type="scientific">Salvia splendens</name>
    <name type="common">Scarlet sage</name>
    <dbReference type="NCBI Taxonomy" id="180675"/>
    <lineage>
        <taxon>Eukaryota</taxon>
        <taxon>Viridiplantae</taxon>
        <taxon>Streptophyta</taxon>
        <taxon>Embryophyta</taxon>
        <taxon>Tracheophyta</taxon>
        <taxon>Spermatophyta</taxon>
        <taxon>Magnoliopsida</taxon>
        <taxon>eudicotyledons</taxon>
        <taxon>Gunneridae</taxon>
        <taxon>Pentapetalae</taxon>
        <taxon>asterids</taxon>
        <taxon>lamiids</taxon>
        <taxon>Lamiales</taxon>
        <taxon>Lamiaceae</taxon>
        <taxon>Nepetoideae</taxon>
        <taxon>Mentheae</taxon>
        <taxon>Salviinae</taxon>
        <taxon>Salvia</taxon>
        <taxon>Salvia subgen. Calosphace</taxon>
        <taxon>core Calosphace</taxon>
    </lineage>
</organism>
<reference evidence="10" key="1">
    <citation type="submission" date="2018-01" db="EMBL/GenBank/DDBJ databases">
        <authorList>
            <person name="Mao J.F."/>
        </authorList>
    </citation>
    <scope>NUCLEOTIDE SEQUENCE</scope>
    <source>
        <strain evidence="10">Huo1</strain>
        <tissue evidence="10">Leaf</tissue>
    </source>
</reference>
<gene>
    <name evidence="10" type="ORF">SASPL_151501</name>
</gene>
<comment type="caution">
    <text evidence="10">The sequence shown here is derived from an EMBL/GenBank/DDBJ whole genome shotgun (WGS) entry which is preliminary data.</text>
</comment>
<evidence type="ECO:0000256" key="2">
    <source>
        <dbReference type="ARBA" id="ARBA00022723"/>
    </source>
</evidence>
<feature type="compositionally biased region" description="Polar residues" evidence="7">
    <location>
        <begin position="1200"/>
        <end position="1213"/>
    </location>
</feature>
<evidence type="ECO:0000256" key="7">
    <source>
        <dbReference type="SAM" id="MobiDB-lite"/>
    </source>
</evidence>
<feature type="region of interest" description="Disordered" evidence="7">
    <location>
        <begin position="1194"/>
        <end position="1264"/>
    </location>
</feature>
<dbReference type="SMART" id="SM00249">
    <property type="entry name" value="PHD"/>
    <property type="match status" value="1"/>
</dbReference>
<dbReference type="InterPro" id="IPR031052">
    <property type="entry name" value="FHY3/FAR1"/>
</dbReference>
<accession>A0A8X8W840</accession>
<sequence length="1353" mass="151870">MNNSSNRQRNLGPGVQYLLDYLKKMAADNPGFFYAFEGDNKLCGNVFWADAGSRSNYNYFGDTVRVDTSYRSSRSKIPFVTFTGINHHGEPVLFGCALLLNESDSSFVWLLQTWLRAMSGRVPVSVTSDPDTLIQMAVAQVLPEARNRFCRWSVFRQTQEKLGNVCQVNPSFDFELKKCVNEADTVEKFESCWGSLVSRYYLMNNEWLQSLYNIRDQWVPVYLRDVFFGELSAVDCSDASSFFSDGFLSSSPTIQMLIKQCEKVASSWHEKELKDDLDTSSAKPALKTPSPMEKQAANHYTRRIFMKFQGELVETLANPAIVVDESGGVTTYRVAKFGEEHRAHSVRFSTFDMKAMCSCRMFEFSGITCRHILSVFRAKNVLMLPSEYVLKRWTRNAKTGCGEAMPSAFGGPSTYQDSQMVRHDNLRQEALKYVEEGAKSIHVYNVAMNALQEASKCVAAVKSRSSGSTHCTIEANGGNKEMDAIKNQSSSCLSREEKEKKIQELTAELEQTNQRCEVYRAILLALFRDMEDQKLKLSVKYEPPSLALVLAITFAVNRVSSSIHLNARLLYGECLVNVLLEFQCNFYNHRRKEGEALACSNRVDASLLLDLLRKTPQISKDIGKNAREWGSLKFLESLSIHGARANSASSSSREKVIIDPSDRCEDVLRRILSEKSVSDLKASGPEISKWDLKPFIEHKKSNLPRYALKQLKDAILTGSPSIPSYIREQSGFPVGSHAEPQAPAEDGNCYGSSPGAESHTDDGSLLPRDLPDENLVPRKKRYSESPAEQFCITCISPVKKNKVSHCDNGRNNKPEEQQRQEQNIEGEGGKNEAHDLKTTNDDVKLKIVNSGAQNILADASKRYSAEKCSLEKETCVEVMKQNGSAGNGNSQGNSIKELHILPHHGTEVLNEKFDVAMQNNDDETRENDMKSFHGLKSINEDIHKDDQNVHRTVTTVGEAEAGVHISSDNDGYQDEEAAISTQKETFLSYHLTCSQNSLATNDGRELHFCMKCHMAGESEHMLSCISPTCPIMIHESCLDSDVSFDTRETFYCPFCAYSRSISKYMEVKKSAFLARKDLATFFSLGPQNKPNIQTCRSVGLDGNCLKQNEGLPKSNEPKEINVVEKVNDHQETKKLEHEQAGNSKLHSDFSPPFGRKTSDSTDILVHSFKTVKQDTKGSRRKSLRLAGCRPKPIAAEAVHNSPSETVASVTSGSVKHADVKSRKGVPRPPETNLPCEHKCSQSSQSNNADELSEEENEDSGSSKRCLRFRKQKEQNLRPAIPQLKRRKLWWTSEEEDKLKEGVLKNHHTGFSIPWTTILEQGKCTFHPSRTPVDLKDKWRNMCKANSKSKMRVC</sequence>
<dbReference type="Pfam" id="PF13921">
    <property type="entry name" value="Myb_DNA-bind_6"/>
    <property type="match status" value="1"/>
</dbReference>
<evidence type="ECO:0000313" key="11">
    <source>
        <dbReference type="Proteomes" id="UP000298416"/>
    </source>
</evidence>
<dbReference type="InterPro" id="IPR013083">
    <property type="entry name" value="Znf_RING/FYVE/PHD"/>
</dbReference>
<dbReference type="InterPro" id="IPR018289">
    <property type="entry name" value="MULE_transposase_dom"/>
</dbReference>
<feature type="compositionally biased region" description="Basic and acidic residues" evidence="7">
    <location>
        <begin position="827"/>
        <end position="838"/>
    </location>
</feature>
<dbReference type="GO" id="GO:0006355">
    <property type="term" value="P:regulation of DNA-templated transcription"/>
    <property type="evidence" value="ECO:0007669"/>
    <property type="project" value="InterPro"/>
</dbReference>
<dbReference type="InterPro" id="IPR006564">
    <property type="entry name" value="Znf_PMZ"/>
</dbReference>
<feature type="compositionally biased region" description="Polar residues" evidence="7">
    <location>
        <begin position="1240"/>
        <end position="1249"/>
    </location>
</feature>
<reference evidence="10" key="2">
    <citation type="submission" date="2020-08" db="EMBL/GenBank/DDBJ databases">
        <title>Plant Genome Project.</title>
        <authorList>
            <person name="Zhang R.-G."/>
        </authorList>
    </citation>
    <scope>NUCLEOTIDE SEQUENCE</scope>
    <source>
        <strain evidence="10">Huo1</strain>
        <tissue evidence="10">Leaf</tissue>
    </source>
</reference>
<protein>
    <recommendedName>
        <fullName evidence="12">Protein FAR1-RELATED SEQUENCE</fullName>
    </recommendedName>
</protein>
<dbReference type="GO" id="GO:0008270">
    <property type="term" value="F:zinc ion binding"/>
    <property type="evidence" value="ECO:0007669"/>
    <property type="project" value="UniProtKB-KW"/>
</dbReference>
<dbReference type="Gene3D" id="3.30.40.10">
    <property type="entry name" value="Zinc/RING finger domain, C3HC4 (zinc finger)"/>
    <property type="match status" value="1"/>
</dbReference>
<keyword evidence="3 5" id="KW-0863">Zinc-finger</keyword>
<dbReference type="EMBL" id="PNBA02000020">
    <property type="protein sequence ID" value="KAG6390023.1"/>
    <property type="molecule type" value="Genomic_DNA"/>
</dbReference>
<evidence type="ECO:0000256" key="4">
    <source>
        <dbReference type="ARBA" id="ARBA00022833"/>
    </source>
</evidence>
<evidence type="ECO:0000256" key="5">
    <source>
        <dbReference type="PROSITE-ProRule" id="PRU00325"/>
    </source>
</evidence>
<evidence type="ECO:0000256" key="3">
    <source>
        <dbReference type="ARBA" id="ARBA00022771"/>
    </source>
</evidence>
<feature type="coiled-coil region" evidence="6">
    <location>
        <begin position="495"/>
        <end position="522"/>
    </location>
</feature>
<comment type="similarity">
    <text evidence="1">Belongs to the FHY3/FAR1 family.</text>
</comment>
<evidence type="ECO:0000259" key="9">
    <source>
        <dbReference type="PROSITE" id="PS50966"/>
    </source>
</evidence>
<evidence type="ECO:0000256" key="1">
    <source>
        <dbReference type="ARBA" id="ARBA00005889"/>
    </source>
</evidence>